<keyword evidence="2" id="KW-1185">Reference proteome</keyword>
<reference evidence="1" key="1">
    <citation type="submission" date="2022-10" db="EMBL/GenBank/DDBJ databases">
        <title>Chryseobacterium babae sp. nov. isolated from the gut of the beetle Oryctes rhinoceros, and Chryseobacterium kimseyorum sp. nov., isolated from a stick insect rearing cage.</title>
        <authorList>
            <person name="Shelomi M."/>
            <person name="Han C.-J."/>
            <person name="Chen W.-M."/>
            <person name="Chen H.-K."/>
            <person name="Liaw S.-J."/>
            <person name="Muhle E."/>
            <person name="Clermont D."/>
        </authorList>
    </citation>
    <scope>NUCLEOTIDE SEQUENCE</scope>
    <source>
        <strain evidence="1">WLa1L2M3</strain>
    </source>
</reference>
<proteinExistence type="predicted"/>
<accession>A0ABT3HL58</accession>
<organism evidence="1 2">
    <name type="scientific">Chryseobacterium oryctis</name>
    <dbReference type="NCBI Taxonomy" id="2952618"/>
    <lineage>
        <taxon>Bacteria</taxon>
        <taxon>Pseudomonadati</taxon>
        <taxon>Bacteroidota</taxon>
        <taxon>Flavobacteriia</taxon>
        <taxon>Flavobacteriales</taxon>
        <taxon>Weeksellaceae</taxon>
        <taxon>Chryseobacterium group</taxon>
        <taxon>Chryseobacterium</taxon>
    </lineage>
</organism>
<name>A0ABT3HL58_9FLAO</name>
<sequence length="208" mass="24824">MKLSLMNTAVSKRYFPLKSKDWSLFIILFSVLSSCQKEKVSETPNQLKINEIFTEQTYGDNARVYTNDSLFCIYIDDNNFKIWKNGLLLKNNKAIPPLIKGNESKKMFKTFKFQSELMNLDFKKYSNKTINWDTKDYQIMKKDKDYFLSKQGYGEIKLPIRHYESTDWITFNSMDINNDKVPELFIFNESYNDREDQQYGKMIVYEIK</sequence>
<evidence type="ECO:0008006" key="3">
    <source>
        <dbReference type="Google" id="ProtNLM"/>
    </source>
</evidence>
<protein>
    <recommendedName>
        <fullName evidence="3">Lipoprotein</fullName>
    </recommendedName>
</protein>
<evidence type="ECO:0000313" key="1">
    <source>
        <dbReference type="EMBL" id="MCW3160533.1"/>
    </source>
</evidence>
<dbReference type="Proteomes" id="UP001163719">
    <property type="component" value="Unassembled WGS sequence"/>
</dbReference>
<gene>
    <name evidence="1" type="ORF">OH806_04545</name>
</gene>
<evidence type="ECO:0000313" key="2">
    <source>
        <dbReference type="Proteomes" id="UP001163719"/>
    </source>
</evidence>
<dbReference type="EMBL" id="JAPDHV010000002">
    <property type="protein sequence ID" value="MCW3160533.1"/>
    <property type="molecule type" value="Genomic_DNA"/>
</dbReference>
<comment type="caution">
    <text evidence="1">The sequence shown here is derived from an EMBL/GenBank/DDBJ whole genome shotgun (WGS) entry which is preliminary data.</text>
</comment>
<dbReference type="PROSITE" id="PS51257">
    <property type="entry name" value="PROKAR_LIPOPROTEIN"/>
    <property type="match status" value="1"/>
</dbReference>